<dbReference type="Pfam" id="PF16187">
    <property type="entry name" value="Peptidase_M16_M"/>
    <property type="match status" value="1"/>
</dbReference>
<gene>
    <name evidence="5" type="ORF">GBAR_LOCUS19106</name>
</gene>
<evidence type="ECO:0000259" key="4">
    <source>
        <dbReference type="Pfam" id="PF22456"/>
    </source>
</evidence>
<dbReference type="EMBL" id="CASHTH010002700">
    <property type="protein sequence ID" value="CAI8033879.1"/>
    <property type="molecule type" value="Genomic_DNA"/>
</dbReference>
<dbReference type="AlphaFoldDB" id="A0AA35WV31"/>
<evidence type="ECO:0000256" key="2">
    <source>
        <dbReference type="SAM" id="MobiDB-lite"/>
    </source>
</evidence>
<dbReference type="SUPFAM" id="SSF63411">
    <property type="entry name" value="LuxS/MPP-like metallohydrolase"/>
    <property type="match status" value="3"/>
</dbReference>
<comment type="caution">
    <text evidence="5">The sequence shown here is derived from an EMBL/GenBank/DDBJ whole genome shotgun (WGS) entry which is preliminary data.</text>
</comment>
<dbReference type="PANTHER" id="PTHR43690">
    <property type="entry name" value="NARDILYSIN"/>
    <property type="match status" value="1"/>
</dbReference>
<evidence type="ECO:0000313" key="6">
    <source>
        <dbReference type="Proteomes" id="UP001174909"/>
    </source>
</evidence>
<dbReference type="Pfam" id="PF22456">
    <property type="entry name" value="PqqF-like_C_4"/>
    <property type="match status" value="1"/>
</dbReference>
<dbReference type="Gene3D" id="3.30.830.10">
    <property type="entry name" value="Metalloenzyme, LuxS/M16 peptidase-like"/>
    <property type="match status" value="3"/>
</dbReference>
<dbReference type="InterPro" id="IPR050626">
    <property type="entry name" value="Peptidase_M16"/>
</dbReference>
<sequence length="647" mass="72573">MKSLWDSHVAVSRVVFDHSEPEQPSDYTTHISQRMRLVKEAPDFLGNPRRFAFNYSLVESVLDTLTPERLVLFLGTHHLNFSSSGLGPPDDNPPPEQNSSPINFPWPELDQKEPIYSTPFSSIDTPPELLEYWGSLTPVPQNLSLPGKNHFIPTDFGLLKPPSNLSDTPSRVSVASKGVSLWFLQDTTFETPHVNMYCSITAANPDSDSVRWIELTVLYAQMVVEVLTPVLYPAAELTYSMGLSATPQGLQLTFSGFSDPNIMTRYIGNTVLKMKDYDALVKVFDIVREKRRDFLENYKYSNLPYRYIYNYIQQVVMERPYWKLEEELAVVNDVNITADDVIQHAVKLFTDASFLCFAHGNINQELAREYTMLVSDTLTPSPSASLLPPSGGYQRQRVTLADPGSYSVTLPTLNPSDKNSAVNVVFQVGPPCSAPGSSAGSPCEEQYVSATAHLGLIDHIIGDQCFYQLRTVEQLGYVVFCFQTANSGITSFQAVVQSQEYNASYVLGEIDKFLEDFEVSTIANFTDETLAASKELYARTLRKKSQTLRDESDRLWGEILSGREQFDYNSQLLGALDSITPESLRKFYRHHMTDPAQYKKLVVGVYGADSPVDLSQDSSYCIDWETTDHSVLEYNANNSNCSQSLTL</sequence>
<proteinExistence type="predicted"/>
<dbReference type="GO" id="GO:0046872">
    <property type="term" value="F:metal ion binding"/>
    <property type="evidence" value="ECO:0007669"/>
    <property type="project" value="UniProtKB-KW"/>
</dbReference>
<organism evidence="5 6">
    <name type="scientific">Geodia barretti</name>
    <name type="common">Barrett's horny sponge</name>
    <dbReference type="NCBI Taxonomy" id="519541"/>
    <lineage>
        <taxon>Eukaryota</taxon>
        <taxon>Metazoa</taxon>
        <taxon>Porifera</taxon>
        <taxon>Demospongiae</taxon>
        <taxon>Heteroscleromorpha</taxon>
        <taxon>Tetractinellida</taxon>
        <taxon>Astrophorina</taxon>
        <taxon>Geodiidae</taxon>
        <taxon>Geodia</taxon>
    </lineage>
</organism>
<feature type="domain" description="Coenzyme PQQ synthesis protein F-like C-terminal lobe" evidence="4">
    <location>
        <begin position="457"/>
        <end position="556"/>
    </location>
</feature>
<name>A0AA35WV31_GEOBA</name>
<evidence type="ECO:0000256" key="1">
    <source>
        <dbReference type="ARBA" id="ARBA00022723"/>
    </source>
</evidence>
<dbReference type="Proteomes" id="UP001174909">
    <property type="component" value="Unassembled WGS sequence"/>
</dbReference>
<protein>
    <submittedName>
        <fullName evidence="5">Nardilysin-like</fullName>
    </submittedName>
</protein>
<dbReference type="InterPro" id="IPR011249">
    <property type="entry name" value="Metalloenz_LuxS/M16"/>
</dbReference>
<keyword evidence="1" id="KW-0479">Metal-binding</keyword>
<keyword evidence="6" id="KW-1185">Reference proteome</keyword>
<evidence type="ECO:0000259" key="3">
    <source>
        <dbReference type="Pfam" id="PF16187"/>
    </source>
</evidence>
<reference evidence="5" key="1">
    <citation type="submission" date="2023-03" db="EMBL/GenBank/DDBJ databases">
        <authorList>
            <person name="Steffen K."/>
            <person name="Cardenas P."/>
        </authorList>
    </citation>
    <scope>NUCLEOTIDE SEQUENCE</scope>
</reference>
<dbReference type="InterPro" id="IPR054734">
    <property type="entry name" value="PqqF-like_C_4"/>
</dbReference>
<evidence type="ECO:0000313" key="5">
    <source>
        <dbReference type="EMBL" id="CAI8033879.1"/>
    </source>
</evidence>
<dbReference type="InterPro" id="IPR032632">
    <property type="entry name" value="Peptidase_M16_M"/>
</dbReference>
<feature type="region of interest" description="Disordered" evidence="2">
    <location>
        <begin position="84"/>
        <end position="105"/>
    </location>
</feature>
<accession>A0AA35WV31</accession>
<feature type="domain" description="Peptidase M16 middle/third" evidence="3">
    <location>
        <begin position="16"/>
        <end position="329"/>
    </location>
</feature>
<dbReference type="PANTHER" id="PTHR43690:SF18">
    <property type="entry name" value="INSULIN-DEGRADING ENZYME-RELATED"/>
    <property type="match status" value="1"/>
</dbReference>